<dbReference type="Gene3D" id="3.40.630.10">
    <property type="entry name" value="Zn peptidases"/>
    <property type="match status" value="1"/>
</dbReference>
<dbReference type="InterPro" id="IPR036412">
    <property type="entry name" value="HAD-like_sf"/>
</dbReference>
<dbReference type="RefSeq" id="WP_031142966.1">
    <property type="nucleotide sequence ID" value="NZ_JYJH01000047.1"/>
</dbReference>
<dbReference type="InterPro" id="IPR007484">
    <property type="entry name" value="Peptidase_M28"/>
</dbReference>
<dbReference type="STRING" id="284040.UK15_36130"/>
<dbReference type="PANTHER" id="PTHR12147:SF26">
    <property type="entry name" value="PEPTIDASE M28 DOMAIN-CONTAINING PROTEIN"/>
    <property type="match status" value="1"/>
</dbReference>
<dbReference type="Proteomes" id="UP000034786">
    <property type="component" value="Unassembled WGS sequence"/>
</dbReference>
<dbReference type="EMBL" id="JYJH01000047">
    <property type="protein sequence ID" value="KJK34441.1"/>
    <property type="molecule type" value="Genomic_DNA"/>
</dbReference>
<name>A0A0M2GHJ1_9ACTN</name>
<gene>
    <name evidence="3" type="ORF">UK15_36130</name>
</gene>
<dbReference type="Gene3D" id="3.40.50.1000">
    <property type="entry name" value="HAD superfamily/HAD-like"/>
    <property type="match status" value="1"/>
</dbReference>
<evidence type="ECO:0000259" key="2">
    <source>
        <dbReference type="Pfam" id="PF04389"/>
    </source>
</evidence>
<dbReference type="AlphaFoldDB" id="A0A0M2GHJ1"/>
<dbReference type="SUPFAM" id="SSF56784">
    <property type="entry name" value="HAD-like"/>
    <property type="match status" value="1"/>
</dbReference>
<comment type="caution">
    <text evidence="3">The sequence shown here is derived from an EMBL/GenBank/DDBJ whole genome shotgun (WGS) entry which is preliminary data.</text>
</comment>
<dbReference type="InterPro" id="IPR045175">
    <property type="entry name" value="M28_fam"/>
</dbReference>
<dbReference type="InterPro" id="IPR023214">
    <property type="entry name" value="HAD_sf"/>
</dbReference>
<dbReference type="GO" id="GO:0006508">
    <property type="term" value="P:proteolysis"/>
    <property type="evidence" value="ECO:0007669"/>
    <property type="project" value="InterPro"/>
</dbReference>
<sequence>MPVLFFDIGATLADGRLEADGSLTLLPRPRVVAVLDSLREVPKGIISNPGTSEGAAASAAAALHEAFPGRFPDDGLVHWGPKNSRRLFEEAVASAAGARAGAVEADECVFVGEDSQERAFAREAGMRTAAHPVFTLAAMENRPAFWTRIELPEGQELPGLAAVANEAEVVPVHVASERLVLAMATTRGVHTLERAGFTVDMRGHVEDTAAFLVRDNRPLQVADTFADTPSATRYAAETSLRARAVFGFVADELAGTATPPVASLGPAPGGVYLAAPAGTPVEDVHLPGAKPGHTERLLPDPALLAPRDEVRPAGLTAMAGDGLPSTRTIAVVGAAVTPDVLRGHVARISGIEPLVAGRPLKVRSRDASAEDNGRVVEALARRFQDLGLTVRLHPFRWRGHQLFNVEAEHRVTGADSTVLITAHLDSTAANGEFFDADGEPRLYDPAVDPAPGADDDGSGTAGVMAAAECLKVLLEDGGAPTRNVRFVLFNAEEQALVGSKFYARAAAAAGDRIAGVFQMDMIAGRQQGTTPTVEIHSGSSVPGPVVSASDALGGRVARTVPVIDPEVTVQQVTGADDPAVGRSDHASFHERGWAAVAVSEDLFSTPDGAPGNGTRQYHTPGDTLHDQDHSTDFAATVARSVTATALTLAGL</sequence>
<accession>A0A0M2GHJ1</accession>
<evidence type="ECO:0000313" key="4">
    <source>
        <dbReference type="Proteomes" id="UP000034786"/>
    </source>
</evidence>
<organism evidence="3 4">
    <name type="scientific">Streptomyces variegatus</name>
    <dbReference type="NCBI Taxonomy" id="284040"/>
    <lineage>
        <taxon>Bacteria</taxon>
        <taxon>Bacillati</taxon>
        <taxon>Actinomycetota</taxon>
        <taxon>Actinomycetes</taxon>
        <taxon>Kitasatosporales</taxon>
        <taxon>Streptomycetaceae</taxon>
        <taxon>Streptomyces</taxon>
    </lineage>
</organism>
<dbReference type="GO" id="GO:0008235">
    <property type="term" value="F:metalloexopeptidase activity"/>
    <property type="evidence" value="ECO:0007669"/>
    <property type="project" value="InterPro"/>
</dbReference>
<dbReference type="PANTHER" id="PTHR12147">
    <property type="entry name" value="METALLOPEPTIDASE M28 FAMILY MEMBER"/>
    <property type="match status" value="1"/>
</dbReference>
<dbReference type="Pfam" id="PF04389">
    <property type="entry name" value="Peptidase_M28"/>
    <property type="match status" value="1"/>
</dbReference>
<protein>
    <recommendedName>
        <fullName evidence="2">Peptidase M28 domain-containing protein</fullName>
    </recommendedName>
</protein>
<feature type="region of interest" description="Disordered" evidence="1">
    <location>
        <begin position="602"/>
        <end position="622"/>
    </location>
</feature>
<proteinExistence type="predicted"/>
<evidence type="ECO:0000313" key="3">
    <source>
        <dbReference type="EMBL" id="KJK34441.1"/>
    </source>
</evidence>
<feature type="domain" description="Peptidase M28" evidence="2">
    <location>
        <begin position="405"/>
        <end position="631"/>
    </location>
</feature>
<evidence type="ECO:0000256" key="1">
    <source>
        <dbReference type="SAM" id="MobiDB-lite"/>
    </source>
</evidence>
<keyword evidence="4" id="KW-1185">Reference proteome</keyword>
<dbReference type="SUPFAM" id="SSF53187">
    <property type="entry name" value="Zn-dependent exopeptidases"/>
    <property type="match status" value="1"/>
</dbReference>
<dbReference type="PATRIC" id="fig|284040.3.peg.6440"/>
<reference evidence="4" key="1">
    <citation type="submission" date="2015-02" db="EMBL/GenBank/DDBJ databases">
        <authorList>
            <person name="Ju K.-S."/>
            <person name="Doroghazi J.R."/>
            <person name="Metcalf W."/>
        </authorList>
    </citation>
    <scope>NUCLEOTIDE SEQUENCE [LARGE SCALE GENOMIC DNA]</scope>
    <source>
        <strain evidence="4">NRRL B-16380</strain>
    </source>
</reference>